<dbReference type="Pfam" id="PF10502">
    <property type="entry name" value="Peptidase_S26"/>
    <property type="match status" value="2"/>
</dbReference>
<dbReference type="RefSeq" id="WP_251490241.1">
    <property type="nucleotide sequence ID" value="NZ_CAJSLV010000053.1"/>
</dbReference>
<comment type="caution">
    <text evidence="6">The sequence shown here is derived from an EMBL/GenBank/DDBJ whole genome shotgun (WGS) entry which is preliminary data.</text>
</comment>
<evidence type="ECO:0000256" key="3">
    <source>
        <dbReference type="PIRSR" id="PIRSR600223-1"/>
    </source>
</evidence>
<evidence type="ECO:0000313" key="6">
    <source>
        <dbReference type="EMBL" id="CAG6394180.1"/>
    </source>
</evidence>
<feature type="domain" description="Peptidase S26" evidence="5">
    <location>
        <begin position="18"/>
        <end position="99"/>
    </location>
</feature>
<reference evidence="6" key="1">
    <citation type="submission" date="2021-05" db="EMBL/GenBank/DDBJ databases">
        <authorList>
            <person name="Arsene-Ploetze F."/>
        </authorList>
    </citation>
    <scope>NUCLEOTIDE SEQUENCE</scope>
    <source>
        <strain evidence="6">DSM 42138</strain>
    </source>
</reference>
<dbReference type="InterPro" id="IPR036286">
    <property type="entry name" value="LexA/Signal_pep-like_sf"/>
</dbReference>
<comment type="subcellular location">
    <subcellularLocation>
        <location evidence="1">Cell membrane</location>
        <topology evidence="1">Single-pass type II membrane protein</topology>
    </subcellularLocation>
</comment>
<dbReference type="PRINTS" id="PR00727">
    <property type="entry name" value="LEADERPTASE"/>
</dbReference>
<evidence type="ECO:0000259" key="5">
    <source>
        <dbReference type="Pfam" id="PF10502"/>
    </source>
</evidence>
<accession>A0A9W4DV97</accession>
<dbReference type="GO" id="GO:0005886">
    <property type="term" value="C:plasma membrane"/>
    <property type="evidence" value="ECO:0007669"/>
    <property type="project" value="UniProtKB-SubCell"/>
</dbReference>
<comment type="similarity">
    <text evidence="2">Belongs to the peptidase S26 family.</text>
</comment>
<keyword evidence="4" id="KW-0732">Signal</keyword>
<organism evidence="6 7">
    <name type="scientific">Actinacidiphila cocklensis</name>
    <dbReference type="NCBI Taxonomy" id="887465"/>
    <lineage>
        <taxon>Bacteria</taxon>
        <taxon>Bacillati</taxon>
        <taxon>Actinomycetota</taxon>
        <taxon>Actinomycetes</taxon>
        <taxon>Kitasatosporales</taxon>
        <taxon>Streptomycetaceae</taxon>
        <taxon>Actinacidiphila</taxon>
    </lineage>
</organism>
<protein>
    <submittedName>
        <fullName evidence="6">Signal peptidase I</fullName>
    </submittedName>
</protein>
<keyword evidence="7" id="KW-1185">Reference proteome</keyword>
<dbReference type="SUPFAM" id="SSF51306">
    <property type="entry name" value="LexA/Signal peptidase"/>
    <property type="match status" value="1"/>
</dbReference>
<dbReference type="Gene3D" id="2.10.109.10">
    <property type="entry name" value="Umud Fragment, subunit A"/>
    <property type="match status" value="1"/>
</dbReference>
<feature type="signal peptide" evidence="4">
    <location>
        <begin position="1"/>
        <end position="23"/>
    </location>
</feature>
<sequence>MSRSLPRTSLLAAAAAAALAALAALAVGGARRLLLLVTVEGTSMAPTYAPGQRLLVLRTPVARVRTGAAVVFRLPPPEHGGAEPPLIVKRLAARAGDPVPPAIRPALGPRGDGRVPRGSVVVLGDNPEASTDSRAWGYVPRTRITGVVIARLPSPPG</sequence>
<dbReference type="InterPro" id="IPR019533">
    <property type="entry name" value="Peptidase_S26"/>
</dbReference>
<dbReference type="EMBL" id="CAJSLV010000053">
    <property type="protein sequence ID" value="CAG6394180.1"/>
    <property type="molecule type" value="Genomic_DNA"/>
</dbReference>
<evidence type="ECO:0000256" key="4">
    <source>
        <dbReference type="SAM" id="SignalP"/>
    </source>
</evidence>
<dbReference type="GO" id="GO:0004252">
    <property type="term" value="F:serine-type endopeptidase activity"/>
    <property type="evidence" value="ECO:0007669"/>
    <property type="project" value="InterPro"/>
</dbReference>
<gene>
    <name evidence="6" type="ORF">SCOCK_240132</name>
</gene>
<dbReference type="PANTHER" id="PTHR43390:SF1">
    <property type="entry name" value="CHLOROPLAST PROCESSING PEPTIDASE"/>
    <property type="match status" value="1"/>
</dbReference>
<dbReference type="PANTHER" id="PTHR43390">
    <property type="entry name" value="SIGNAL PEPTIDASE I"/>
    <property type="match status" value="1"/>
</dbReference>
<evidence type="ECO:0000313" key="7">
    <source>
        <dbReference type="Proteomes" id="UP001152519"/>
    </source>
</evidence>
<feature type="active site" evidence="3">
    <location>
        <position position="43"/>
    </location>
</feature>
<dbReference type="GO" id="GO:0006465">
    <property type="term" value="P:signal peptide processing"/>
    <property type="evidence" value="ECO:0007669"/>
    <property type="project" value="InterPro"/>
</dbReference>
<dbReference type="Proteomes" id="UP001152519">
    <property type="component" value="Unassembled WGS sequence"/>
</dbReference>
<dbReference type="CDD" id="cd06530">
    <property type="entry name" value="S26_SPase_I"/>
    <property type="match status" value="1"/>
</dbReference>
<evidence type="ECO:0000256" key="1">
    <source>
        <dbReference type="ARBA" id="ARBA00004401"/>
    </source>
</evidence>
<dbReference type="AlphaFoldDB" id="A0A9W4DV97"/>
<feature type="active site" evidence="3">
    <location>
        <position position="89"/>
    </location>
</feature>
<proteinExistence type="inferred from homology"/>
<evidence type="ECO:0000256" key="2">
    <source>
        <dbReference type="ARBA" id="ARBA00009370"/>
    </source>
</evidence>
<feature type="chain" id="PRO_5040851066" evidence="4">
    <location>
        <begin position="24"/>
        <end position="157"/>
    </location>
</feature>
<feature type="domain" description="Peptidase S26" evidence="5">
    <location>
        <begin position="112"/>
        <end position="150"/>
    </location>
</feature>
<name>A0A9W4DV97_9ACTN</name>
<dbReference type="InterPro" id="IPR000223">
    <property type="entry name" value="Pept_S26A_signal_pept_1"/>
</dbReference>